<dbReference type="GO" id="GO:0009240">
    <property type="term" value="P:isopentenyl diphosphate biosynthetic process"/>
    <property type="evidence" value="ECO:0007669"/>
    <property type="project" value="TreeGrafter"/>
</dbReference>
<accession>A0A0G0NFZ6</accession>
<dbReference type="CDD" id="cd02885">
    <property type="entry name" value="NUDIX_IPP_Isomerase"/>
    <property type="match status" value="1"/>
</dbReference>
<comment type="similarity">
    <text evidence="2">Belongs to the IPP isomerase type 1 family.</text>
</comment>
<dbReference type="GO" id="GO:0005737">
    <property type="term" value="C:cytoplasm"/>
    <property type="evidence" value="ECO:0007669"/>
    <property type="project" value="TreeGrafter"/>
</dbReference>
<dbReference type="Gene3D" id="3.90.79.10">
    <property type="entry name" value="Nucleoside Triphosphate Pyrophosphohydrolase"/>
    <property type="match status" value="1"/>
</dbReference>
<dbReference type="InterPro" id="IPR015797">
    <property type="entry name" value="NUDIX_hydrolase-like_dom_sf"/>
</dbReference>
<dbReference type="UniPathway" id="UPA00059">
    <property type="reaction ID" value="UER00104"/>
</dbReference>
<reference evidence="8 9" key="1">
    <citation type="journal article" date="2015" name="Nature">
        <title>rRNA introns, odd ribosomes, and small enigmatic genomes across a large radiation of phyla.</title>
        <authorList>
            <person name="Brown C.T."/>
            <person name="Hug L.A."/>
            <person name="Thomas B.C."/>
            <person name="Sharon I."/>
            <person name="Castelle C.J."/>
            <person name="Singh A."/>
            <person name="Wilkins M.J."/>
            <person name="Williams K.H."/>
            <person name="Banfield J.F."/>
        </authorList>
    </citation>
    <scope>NUCLEOTIDE SEQUENCE [LARGE SCALE GENOMIC DNA]</scope>
</reference>
<evidence type="ECO:0000256" key="4">
    <source>
        <dbReference type="ARBA" id="ARBA00023229"/>
    </source>
</evidence>
<evidence type="ECO:0000313" key="9">
    <source>
        <dbReference type="Proteomes" id="UP000034690"/>
    </source>
</evidence>
<comment type="caution">
    <text evidence="8">The sequence shown here is derived from an EMBL/GenBank/DDBJ whole genome shotgun (WGS) entry which is preliminary data.</text>
</comment>
<sequence length="172" mass="20333">MKGKINKPEVVLVDKNDNVVGYKEKFAAHKNPVPLHRAISVVIFSPDRKSMLLQKRSTKKPTWHLFWSNTVCSHPFKDESYADAATRRLKEEMGFSTPLKEIFKFMYKAEMDEIWGEHEFDTVFEGVYDGPVYPNPDEVVDHKWMTIDKLKKDMKENSKIYTPWFKIILKRY</sequence>
<evidence type="ECO:0000313" key="8">
    <source>
        <dbReference type="EMBL" id="KKR14423.1"/>
    </source>
</evidence>
<dbReference type="PANTHER" id="PTHR10885:SF0">
    <property type="entry name" value="ISOPENTENYL-DIPHOSPHATE DELTA-ISOMERASE"/>
    <property type="match status" value="1"/>
</dbReference>
<dbReference type="AlphaFoldDB" id="A0A0G0NFZ6"/>
<dbReference type="NCBIfam" id="TIGR02150">
    <property type="entry name" value="IPP_isom_1"/>
    <property type="match status" value="1"/>
</dbReference>
<keyword evidence="5 8" id="KW-0413">Isomerase</keyword>
<dbReference type="GO" id="GO:0004452">
    <property type="term" value="F:isopentenyl-diphosphate delta-isomerase activity"/>
    <property type="evidence" value="ECO:0007669"/>
    <property type="project" value="UniProtKB-UniRule"/>
</dbReference>
<evidence type="ECO:0000256" key="2">
    <source>
        <dbReference type="ARBA" id="ARBA00007579"/>
    </source>
</evidence>
<dbReference type="PIRSF" id="PIRSF018427">
    <property type="entry name" value="Isopntndiph_ism"/>
    <property type="match status" value="1"/>
</dbReference>
<dbReference type="PANTHER" id="PTHR10885">
    <property type="entry name" value="ISOPENTENYL-DIPHOSPHATE DELTA-ISOMERASE"/>
    <property type="match status" value="1"/>
</dbReference>
<evidence type="ECO:0000256" key="3">
    <source>
        <dbReference type="ARBA" id="ARBA00012057"/>
    </source>
</evidence>
<name>A0A0G0NFZ6_9BACT</name>
<proteinExistence type="inferred from homology"/>
<protein>
    <recommendedName>
        <fullName evidence="3 6">Isopentenyl-diphosphate delta-isomerase</fullName>
        <ecNumber evidence="3 6">5.3.3.2</ecNumber>
    </recommendedName>
</protein>
<organism evidence="8 9">
    <name type="scientific">Candidatus Woesebacteria bacterium GW2011_GWA1_39_21b</name>
    <dbReference type="NCBI Taxonomy" id="1618551"/>
    <lineage>
        <taxon>Bacteria</taxon>
        <taxon>Candidatus Woeseibacteriota</taxon>
    </lineage>
</organism>
<feature type="domain" description="Nudix hydrolase" evidence="7">
    <location>
        <begin position="34"/>
        <end position="167"/>
    </location>
</feature>
<dbReference type="Pfam" id="PF00293">
    <property type="entry name" value="NUDIX"/>
    <property type="match status" value="1"/>
</dbReference>
<dbReference type="EC" id="5.3.3.2" evidence="3 6"/>
<keyword evidence="4" id="KW-0414">Isoprene biosynthesis</keyword>
<evidence type="ECO:0000256" key="1">
    <source>
        <dbReference type="ARBA" id="ARBA00004826"/>
    </source>
</evidence>
<dbReference type="Proteomes" id="UP000034690">
    <property type="component" value="Unassembled WGS sequence"/>
</dbReference>
<dbReference type="NCBIfam" id="NF002995">
    <property type="entry name" value="PRK03759.1"/>
    <property type="match status" value="1"/>
</dbReference>
<evidence type="ECO:0000259" key="7">
    <source>
        <dbReference type="PROSITE" id="PS51462"/>
    </source>
</evidence>
<dbReference type="SUPFAM" id="SSF55811">
    <property type="entry name" value="Nudix"/>
    <property type="match status" value="1"/>
</dbReference>
<dbReference type="GO" id="GO:0050992">
    <property type="term" value="P:dimethylallyl diphosphate biosynthetic process"/>
    <property type="evidence" value="ECO:0007669"/>
    <property type="project" value="UniProtKB-UniPathway"/>
</dbReference>
<dbReference type="InterPro" id="IPR000086">
    <property type="entry name" value="NUDIX_hydrolase_dom"/>
</dbReference>
<evidence type="ECO:0000256" key="5">
    <source>
        <dbReference type="ARBA" id="ARBA00023235"/>
    </source>
</evidence>
<dbReference type="InterPro" id="IPR011876">
    <property type="entry name" value="IsopentenylPP_isomerase_typ1"/>
</dbReference>
<gene>
    <name evidence="8" type="ORF">UT40_C0001G0053</name>
</gene>
<comment type="pathway">
    <text evidence="1">Isoprenoid biosynthesis; dimethylallyl diphosphate biosynthesis; dimethylallyl diphosphate from isopentenyl diphosphate: step 1/1.</text>
</comment>
<evidence type="ECO:0000256" key="6">
    <source>
        <dbReference type="NCBIfam" id="TIGR02150"/>
    </source>
</evidence>
<dbReference type="EMBL" id="LBWQ01000001">
    <property type="protein sequence ID" value="KKR14423.1"/>
    <property type="molecule type" value="Genomic_DNA"/>
</dbReference>
<dbReference type="PROSITE" id="PS51462">
    <property type="entry name" value="NUDIX"/>
    <property type="match status" value="1"/>
</dbReference>